<feature type="domain" description="Histone RNA hairpin-binding protein RNA-binding" evidence="4">
    <location>
        <begin position="45"/>
        <end position="114"/>
    </location>
</feature>
<dbReference type="InterPro" id="IPR029344">
    <property type="entry name" value="SLBP_RNA_bind"/>
</dbReference>
<keyword evidence="2" id="KW-0694">RNA-binding</keyword>
<dbReference type="InterPro" id="IPR038294">
    <property type="entry name" value="SLBP_RNA_bind_sf"/>
</dbReference>
<dbReference type="GO" id="GO:0006398">
    <property type="term" value="P:mRNA 3'-end processing by stem-loop binding and cleavage"/>
    <property type="evidence" value="ECO:0007669"/>
    <property type="project" value="TreeGrafter"/>
</dbReference>
<sequence>MSTATARTADSSSLGHAKKRRKLNFHKEPEEEEAFDSLDPKKPEEARRMQQRKRTVDKGKNTIGYNEYTKQVPKETRRPKSMHHPRTPDHKVNIPNRRWLGMVSAWRVALHQYDTPDCVSDVTMRTKTPKEEVAPEKQVEVVVDEEEQYLDEVANFEAGKDELDELATKEEFFLEDDDDDR</sequence>
<comment type="similarity">
    <text evidence="1">Belongs to the SLBP family.</text>
</comment>
<proteinExistence type="inferred from homology"/>
<dbReference type="EMBL" id="HBHI01030968">
    <property type="protein sequence ID" value="CAD9702921.1"/>
    <property type="molecule type" value="Transcribed_RNA"/>
</dbReference>
<dbReference type="PANTHER" id="PTHR17408:SF0">
    <property type="entry name" value="HISTONE RNA HAIRPIN-BINDING PROTEIN"/>
    <property type="match status" value="1"/>
</dbReference>
<dbReference type="InterPro" id="IPR026502">
    <property type="entry name" value="SLBP1/SLBP2"/>
</dbReference>
<name>A0A7S2WR92_9STRA</name>
<dbReference type="Gene3D" id="1.10.8.1120">
    <property type="entry name" value="Histone RNA hairpin-binding protein RNA-binding domain"/>
    <property type="match status" value="1"/>
</dbReference>
<dbReference type="GO" id="GO:0003729">
    <property type="term" value="F:mRNA binding"/>
    <property type="evidence" value="ECO:0007669"/>
    <property type="project" value="InterPro"/>
</dbReference>
<feature type="compositionally biased region" description="Basic and acidic residues" evidence="3">
    <location>
        <begin position="38"/>
        <end position="60"/>
    </location>
</feature>
<evidence type="ECO:0000256" key="3">
    <source>
        <dbReference type="SAM" id="MobiDB-lite"/>
    </source>
</evidence>
<dbReference type="PANTHER" id="PTHR17408">
    <property type="entry name" value="HISTONE RNA HAIRPIN-BINDING PROTEIN"/>
    <property type="match status" value="1"/>
</dbReference>
<dbReference type="GO" id="GO:0051028">
    <property type="term" value="P:mRNA transport"/>
    <property type="evidence" value="ECO:0007669"/>
    <property type="project" value="TreeGrafter"/>
</dbReference>
<dbReference type="GO" id="GO:0071207">
    <property type="term" value="F:histone pre-mRNA stem-loop binding"/>
    <property type="evidence" value="ECO:0007669"/>
    <property type="project" value="TreeGrafter"/>
</dbReference>
<accession>A0A7S2WR92</accession>
<organism evidence="5">
    <name type="scientific">Eucampia antarctica</name>
    <dbReference type="NCBI Taxonomy" id="49252"/>
    <lineage>
        <taxon>Eukaryota</taxon>
        <taxon>Sar</taxon>
        <taxon>Stramenopiles</taxon>
        <taxon>Ochrophyta</taxon>
        <taxon>Bacillariophyta</taxon>
        <taxon>Mediophyceae</taxon>
        <taxon>Biddulphiophycidae</taxon>
        <taxon>Hemiaulales</taxon>
        <taxon>Hemiaulaceae</taxon>
        <taxon>Eucampia</taxon>
    </lineage>
</organism>
<evidence type="ECO:0000313" key="5">
    <source>
        <dbReference type="EMBL" id="CAD9702921.1"/>
    </source>
</evidence>
<protein>
    <recommendedName>
        <fullName evidence="4">Histone RNA hairpin-binding protein RNA-binding domain-containing protein</fullName>
    </recommendedName>
</protein>
<dbReference type="GO" id="GO:0071204">
    <property type="term" value="C:histone pre-mRNA 3'end processing complex"/>
    <property type="evidence" value="ECO:0007669"/>
    <property type="project" value="TreeGrafter"/>
</dbReference>
<feature type="compositionally biased region" description="Low complexity" evidence="3">
    <location>
        <begin position="1"/>
        <end position="13"/>
    </location>
</feature>
<feature type="region of interest" description="Disordered" evidence="3">
    <location>
        <begin position="1"/>
        <end position="93"/>
    </location>
</feature>
<dbReference type="AlphaFoldDB" id="A0A7S2WR92"/>
<dbReference type="GO" id="GO:0005737">
    <property type="term" value="C:cytoplasm"/>
    <property type="evidence" value="ECO:0007669"/>
    <property type="project" value="TreeGrafter"/>
</dbReference>
<evidence type="ECO:0000256" key="1">
    <source>
        <dbReference type="ARBA" id="ARBA00006151"/>
    </source>
</evidence>
<evidence type="ECO:0000256" key="2">
    <source>
        <dbReference type="ARBA" id="ARBA00022884"/>
    </source>
</evidence>
<reference evidence="5" key="1">
    <citation type="submission" date="2021-01" db="EMBL/GenBank/DDBJ databases">
        <authorList>
            <person name="Corre E."/>
            <person name="Pelletier E."/>
            <person name="Niang G."/>
            <person name="Scheremetjew M."/>
            <person name="Finn R."/>
            <person name="Kale V."/>
            <person name="Holt S."/>
            <person name="Cochrane G."/>
            <person name="Meng A."/>
            <person name="Brown T."/>
            <person name="Cohen L."/>
        </authorList>
    </citation>
    <scope>NUCLEOTIDE SEQUENCE</scope>
    <source>
        <strain evidence="5">CCMP1452</strain>
    </source>
</reference>
<evidence type="ECO:0000259" key="4">
    <source>
        <dbReference type="Pfam" id="PF15247"/>
    </source>
</evidence>
<gene>
    <name evidence="5" type="ORF">EANT1437_LOCUS15933</name>
</gene>
<dbReference type="Pfam" id="PF15247">
    <property type="entry name" value="SLBP_RNA_bind"/>
    <property type="match status" value="1"/>
</dbReference>